<sequence length="268" mass="30722">MRLVLMLVLILREKLLTQDLETPVYKGLHHHGKEPEVAGYSLEELFLLARSTMQSQRITALHTLAHILDNYWYGMMDACFEEPLLPIMLDAGIVPLLRWALDDTSITSVAATISVIHSLLISKSDEICLQRTFCWLNGHIMPQLEPQNLIESNVVTEELTDADLIKLDVVKAFLRMDILPRFYYILQVLQPPPLVCKLIIEICAHLAQHSIESAKQVINYQELLKLIFEKFMPLHWQFVEGSKLTDTVNFSYPVASAIKTRAYHCIIK</sequence>
<dbReference type="Pfam" id="PF08620">
    <property type="entry name" value="RPAP1_C"/>
    <property type="match status" value="1"/>
</dbReference>
<dbReference type="InterPro" id="IPR011989">
    <property type="entry name" value="ARM-like"/>
</dbReference>
<dbReference type="InterPro" id="IPR039913">
    <property type="entry name" value="RPAP1/Rba50"/>
</dbReference>
<dbReference type="AlphaFoldDB" id="A0AAV4YAA3"/>
<evidence type="ECO:0000313" key="4">
    <source>
        <dbReference type="Proteomes" id="UP001054945"/>
    </source>
</evidence>
<protein>
    <submittedName>
        <fullName evidence="3">RNA polymerase II-associated protein 1</fullName>
    </submittedName>
</protein>
<comment type="caution">
    <text evidence="3">The sequence shown here is derived from an EMBL/GenBank/DDBJ whole genome shotgun (WGS) entry which is preliminary data.</text>
</comment>
<feature type="signal peptide" evidence="1">
    <location>
        <begin position="1"/>
        <end position="17"/>
    </location>
</feature>
<organism evidence="3 4">
    <name type="scientific">Caerostris extrusa</name>
    <name type="common">Bark spider</name>
    <name type="synonym">Caerostris bankana</name>
    <dbReference type="NCBI Taxonomy" id="172846"/>
    <lineage>
        <taxon>Eukaryota</taxon>
        <taxon>Metazoa</taxon>
        <taxon>Ecdysozoa</taxon>
        <taxon>Arthropoda</taxon>
        <taxon>Chelicerata</taxon>
        <taxon>Arachnida</taxon>
        <taxon>Araneae</taxon>
        <taxon>Araneomorphae</taxon>
        <taxon>Entelegynae</taxon>
        <taxon>Araneoidea</taxon>
        <taxon>Araneidae</taxon>
        <taxon>Caerostris</taxon>
    </lineage>
</organism>
<evidence type="ECO:0000259" key="2">
    <source>
        <dbReference type="Pfam" id="PF08620"/>
    </source>
</evidence>
<name>A0AAV4YAA3_CAEEX</name>
<dbReference type="Proteomes" id="UP001054945">
    <property type="component" value="Unassembled WGS sequence"/>
</dbReference>
<dbReference type="InterPro" id="IPR016024">
    <property type="entry name" value="ARM-type_fold"/>
</dbReference>
<dbReference type="PANTHER" id="PTHR21483:SF18">
    <property type="entry name" value="RNA POLYMERASE II-ASSOCIATED PROTEIN 1"/>
    <property type="match status" value="1"/>
</dbReference>
<reference evidence="3 4" key="1">
    <citation type="submission" date="2021-06" db="EMBL/GenBank/DDBJ databases">
        <title>Caerostris extrusa draft genome.</title>
        <authorList>
            <person name="Kono N."/>
            <person name="Arakawa K."/>
        </authorList>
    </citation>
    <scope>NUCLEOTIDE SEQUENCE [LARGE SCALE GENOMIC DNA]</scope>
</reference>
<keyword evidence="4" id="KW-1185">Reference proteome</keyword>
<gene>
    <name evidence="3" type="primary">Rpap1</name>
    <name evidence="3" type="ORF">CEXT_609411</name>
</gene>
<dbReference type="EMBL" id="BPLR01019043">
    <property type="protein sequence ID" value="GIZ04167.1"/>
    <property type="molecule type" value="Genomic_DNA"/>
</dbReference>
<evidence type="ECO:0000256" key="1">
    <source>
        <dbReference type="SAM" id="SignalP"/>
    </source>
</evidence>
<dbReference type="InterPro" id="IPR013929">
    <property type="entry name" value="RPAP1_C"/>
</dbReference>
<feature type="domain" description="RPAP1 C-terminal" evidence="2">
    <location>
        <begin position="18"/>
        <end position="70"/>
    </location>
</feature>
<keyword evidence="1" id="KW-0732">Signal</keyword>
<accession>A0AAV4YAA3</accession>
<proteinExistence type="predicted"/>
<dbReference type="GO" id="GO:0006366">
    <property type="term" value="P:transcription by RNA polymerase II"/>
    <property type="evidence" value="ECO:0007669"/>
    <property type="project" value="InterPro"/>
</dbReference>
<evidence type="ECO:0000313" key="3">
    <source>
        <dbReference type="EMBL" id="GIZ04167.1"/>
    </source>
</evidence>
<feature type="chain" id="PRO_5043327172" evidence="1">
    <location>
        <begin position="18"/>
        <end position="268"/>
    </location>
</feature>
<dbReference type="SUPFAM" id="SSF48371">
    <property type="entry name" value="ARM repeat"/>
    <property type="match status" value="1"/>
</dbReference>
<dbReference type="Gene3D" id="1.25.10.10">
    <property type="entry name" value="Leucine-rich Repeat Variant"/>
    <property type="match status" value="1"/>
</dbReference>
<dbReference type="PANTHER" id="PTHR21483">
    <property type="entry name" value="RNA POLYMERASE II-ASSOCIATED PROTEIN 1"/>
    <property type="match status" value="1"/>
</dbReference>